<sequence length="124" mass="13277">MKPVIKSVVVQEPSSTQSKRLTIDSWLASSGSLAAADIYPAATDCVRIVLRRTCYNTPAQTHICYTSLKVLGLFIGEICGICKKSGGGVETERDAQSIGLLVERKGGRLAEFDPKSRGCEGEDA</sequence>
<proteinExistence type="predicted"/>
<dbReference type="InParanoid" id="G2YXC7"/>
<evidence type="ECO:0000313" key="1">
    <source>
        <dbReference type="EMBL" id="CCD56365.1"/>
    </source>
</evidence>
<reference evidence="2" key="1">
    <citation type="journal article" date="2011" name="PLoS Genet.">
        <title>Genomic analysis of the necrotrophic fungal pathogens Sclerotinia sclerotiorum and Botrytis cinerea.</title>
        <authorList>
            <person name="Amselem J."/>
            <person name="Cuomo C.A."/>
            <person name="van Kan J.A."/>
            <person name="Viaud M."/>
            <person name="Benito E.P."/>
            <person name="Couloux A."/>
            <person name="Coutinho P.M."/>
            <person name="de Vries R.P."/>
            <person name="Dyer P.S."/>
            <person name="Fillinger S."/>
            <person name="Fournier E."/>
            <person name="Gout L."/>
            <person name="Hahn M."/>
            <person name="Kohn L."/>
            <person name="Lapalu N."/>
            <person name="Plummer K.M."/>
            <person name="Pradier J.M."/>
            <person name="Quevillon E."/>
            <person name="Sharon A."/>
            <person name="Simon A."/>
            <person name="ten Have A."/>
            <person name="Tudzynski B."/>
            <person name="Tudzynski P."/>
            <person name="Wincker P."/>
            <person name="Andrew M."/>
            <person name="Anthouard V."/>
            <person name="Beever R.E."/>
            <person name="Beffa R."/>
            <person name="Benoit I."/>
            <person name="Bouzid O."/>
            <person name="Brault B."/>
            <person name="Chen Z."/>
            <person name="Choquer M."/>
            <person name="Collemare J."/>
            <person name="Cotton P."/>
            <person name="Danchin E.G."/>
            <person name="Da Silva C."/>
            <person name="Gautier A."/>
            <person name="Giraud C."/>
            <person name="Giraud T."/>
            <person name="Gonzalez C."/>
            <person name="Grossetete S."/>
            <person name="Guldener U."/>
            <person name="Henrissat B."/>
            <person name="Howlett B.J."/>
            <person name="Kodira C."/>
            <person name="Kretschmer M."/>
            <person name="Lappartient A."/>
            <person name="Leroch M."/>
            <person name="Levis C."/>
            <person name="Mauceli E."/>
            <person name="Neuveglise C."/>
            <person name="Oeser B."/>
            <person name="Pearson M."/>
            <person name="Poulain J."/>
            <person name="Poussereau N."/>
            <person name="Quesneville H."/>
            <person name="Rascle C."/>
            <person name="Schumacher J."/>
            <person name="Segurens B."/>
            <person name="Sexton A."/>
            <person name="Silva E."/>
            <person name="Sirven C."/>
            <person name="Soanes D.M."/>
            <person name="Talbot N.J."/>
            <person name="Templeton M."/>
            <person name="Yandava C."/>
            <person name="Yarden O."/>
            <person name="Zeng Q."/>
            <person name="Rollins J.A."/>
            <person name="Lebrun M.H."/>
            <person name="Dickman M."/>
        </authorList>
    </citation>
    <scope>NUCLEOTIDE SEQUENCE [LARGE SCALE GENOMIC DNA]</scope>
    <source>
        <strain evidence="2">T4</strain>
    </source>
</reference>
<evidence type="ECO:0000313" key="2">
    <source>
        <dbReference type="Proteomes" id="UP000008177"/>
    </source>
</evidence>
<organism evidence="1 2">
    <name type="scientific">Botryotinia fuckeliana (strain T4)</name>
    <name type="common">Noble rot fungus</name>
    <name type="synonym">Botrytis cinerea</name>
    <dbReference type="NCBI Taxonomy" id="999810"/>
    <lineage>
        <taxon>Eukaryota</taxon>
        <taxon>Fungi</taxon>
        <taxon>Dikarya</taxon>
        <taxon>Ascomycota</taxon>
        <taxon>Pezizomycotina</taxon>
        <taxon>Leotiomycetes</taxon>
        <taxon>Helotiales</taxon>
        <taxon>Sclerotiniaceae</taxon>
        <taxon>Botrytis</taxon>
    </lineage>
</organism>
<gene>
    <name evidence="1" type="ORF">BofuT4_P149750.1</name>
</gene>
<dbReference type="EMBL" id="FQ790359">
    <property type="protein sequence ID" value="CCD56365.1"/>
    <property type="molecule type" value="Genomic_DNA"/>
</dbReference>
<protein>
    <submittedName>
        <fullName evidence="1">Uncharacterized protein</fullName>
    </submittedName>
</protein>
<dbReference type="AlphaFoldDB" id="G2YXC7"/>
<dbReference type="Proteomes" id="UP000008177">
    <property type="component" value="Unplaced contigs"/>
</dbReference>
<dbReference type="HOGENOM" id="CLU_2003570_0_0_1"/>
<name>G2YXC7_BOTF4</name>
<accession>G2YXC7</accession>